<evidence type="ECO:0008006" key="3">
    <source>
        <dbReference type="Google" id="ProtNLM"/>
    </source>
</evidence>
<accession>A0A7H8R1K0</accession>
<organism evidence="1 2">
    <name type="scientific">Talaromyces rugulosus</name>
    <name type="common">Penicillium rugulosum</name>
    <dbReference type="NCBI Taxonomy" id="121627"/>
    <lineage>
        <taxon>Eukaryota</taxon>
        <taxon>Fungi</taxon>
        <taxon>Dikarya</taxon>
        <taxon>Ascomycota</taxon>
        <taxon>Pezizomycotina</taxon>
        <taxon>Eurotiomycetes</taxon>
        <taxon>Eurotiomycetidae</taxon>
        <taxon>Eurotiales</taxon>
        <taxon>Trichocomaceae</taxon>
        <taxon>Talaromyces</taxon>
        <taxon>Talaromyces sect. Islandici</taxon>
    </lineage>
</organism>
<protein>
    <recommendedName>
        <fullName evidence="3">Transcription factor domain-containing protein</fullName>
    </recommendedName>
</protein>
<gene>
    <name evidence="1" type="ORF">TRUGW13939_07078</name>
</gene>
<reference evidence="2" key="1">
    <citation type="submission" date="2020-06" db="EMBL/GenBank/DDBJ databases">
        <title>A chromosome-scale genome assembly of Talaromyces rugulosus W13939.</title>
        <authorList>
            <person name="Wang B."/>
            <person name="Guo L."/>
            <person name="Ye K."/>
            <person name="Wang L."/>
        </authorList>
    </citation>
    <scope>NUCLEOTIDE SEQUENCE [LARGE SCALE GENOMIC DNA]</scope>
    <source>
        <strain evidence="2">W13939</strain>
    </source>
</reference>
<proteinExistence type="predicted"/>
<name>A0A7H8R1K0_TALRU</name>
<dbReference type="KEGG" id="trg:TRUGW13939_07078"/>
<evidence type="ECO:0000313" key="1">
    <source>
        <dbReference type="EMBL" id="QKX59936.1"/>
    </source>
</evidence>
<dbReference type="Proteomes" id="UP000509510">
    <property type="component" value="Chromosome IV"/>
</dbReference>
<keyword evidence="2" id="KW-1185">Reference proteome</keyword>
<dbReference type="RefSeq" id="XP_035346113.1">
    <property type="nucleotide sequence ID" value="XM_035490220.1"/>
</dbReference>
<dbReference type="AlphaFoldDB" id="A0A7H8R1K0"/>
<dbReference type="GeneID" id="55994571"/>
<sequence>MPRDSLFGVQSVAGYLGEMTPSVDMCGRVTEESNEVPLLVHSMAVIGMWATNMRSTRAAATELHETLNSAIYQQREKWDASIAENASSTCRWPIPMYQAILIHIIFSIICKDSISLGLDLKPSLPATDTDLLAALVLSCRRLGMFYYPNILARYQPDDLSSYVWIGIEEVKRFDLALYRVCKILGSSKSNTNVGDYGNPGVARWQLTASELQFPMPKNDLLWNAVNKEEWNSAATEDVYHFNLNDTMELEWISNSAELMQRT</sequence>
<evidence type="ECO:0000313" key="2">
    <source>
        <dbReference type="Proteomes" id="UP000509510"/>
    </source>
</evidence>
<dbReference type="EMBL" id="CP055901">
    <property type="protein sequence ID" value="QKX59936.1"/>
    <property type="molecule type" value="Genomic_DNA"/>
</dbReference>
<dbReference type="OrthoDB" id="10261408at2759"/>